<feature type="transmembrane region" description="Helical" evidence="10">
    <location>
        <begin position="100"/>
        <end position="122"/>
    </location>
</feature>
<evidence type="ECO:0000313" key="11">
    <source>
        <dbReference type="EMBL" id="RPA79590.1"/>
    </source>
</evidence>
<keyword evidence="7" id="KW-0333">Golgi apparatus</keyword>
<dbReference type="OrthoDB" id="542931at2759"/>
<evidence type="ECO:0000256" key="1">
    <source>
        <dbReference type="ARBA" id="ARBA00004653"/>
    </source>
</evidence>
<evidence type="ECO:0000256" key="7">
    <source>
        <dbReference type="ARBA" id="ARBA00023034"/>
    </source>
</evidence>
<comment type="subcellular location">
    <subcellularLocation>
        <location evidence="1">Golgi apparatus membrane</location>
        <topology evidence="1">Multi-pass membrane protein</topology>
    </subcellularLocation>
</comment>
<keyword evidence="3" id="KW-0813">Transport</keyword>
<evidence type="ECO:0000313" key="12">
    <source>
        <dbReference type="Proteomes" id="UP000275078"/>
    </source>
</evidence>
<comment type="similarity">
    <text evidence="2">Belongs to the SYS1 family.</text>
</comment>
<evidence type="ECO:0000256" key="8">
    <source>
        <dbReference type="ARBA" id="ARBA00023136"/>
    </source>
</evidence>
<dbReference type="GO" id="GO:0005802">
    <property type="term" value="C:trans-Golgi network"/>
    <property type="evidence" value="ECO:0007669"/>
    <property type="project" value="TreeGrafter"/>
</dbReference>
<feature type="region of interest" description="Disordered" evidence="9">
    <location>
        <begin position="161"/>
        <end position="186"/>
    </location>
</feature>
<evidence type="ECO:0000256" key="6">
    <source>
        <dbReference type="ARBA" id="ARBA00022989"/>
    </source>
</evidence>
<feature type="transmembrane region" description="Helical" evidence="10">
    <location>
        <begin position="128"/>
        <end position="147"/>
    </location>
</feature>
<dbReference type="GO" id="GO:0005829">
    <property type="term" value="C:cytosol"/>
    <property type="evidence" value="ECO:0007669"/>
    <property type="project" value="GOC"/>
</dbReference>
<evidence type="ECO:0008006" key="13">
    <source>
        <dbReference type="Google" id="ProtNLM"/>
    </source>
</evidence>
<feature type="transmembrane region" description="Helical" evidence="10">
    <location>
        <begin position="70"/>
        <end position="93"/>
    </location>
</feature>
<keyword evidence="4 10" id="KW-0812">Transmembrane</keyword>
<evidence type="ECO:0000256" key="9">
    <source>
        <dbReference type="SAM" id="MobiDB-lite"/>
    </source>
</evidence>
<keyword evidence="12" id="KW-1185">Reference proteome</keyword>
<reference evidence="11 12" key="1">
    <citation type="journal article" date="2018" name="Nat. Ecol. Evol.">
        <title>Pezizomycetes genomes reveal the molecular basis of ectomycorrhizal truffle lifestyle.</title>
        <authorList>
            <person name="Murat C."/>
            <person name="Payen T."/>
            <person name="Noel B."/>
            <person name="Kuo A."/>
            <person name="Morin E."/>
            <person name="Chen J."/>
            <person name="Kohler A."/>
            <person name="Krizsan K."/>
            <person name="Balestrini R."/>
            <person name="Da Silva C."/>
            <person name="Montanini B."/>
            <person name="Hainaut M."/>
            <person name="Levati E."/>
            <person name="Barry K.W."/>
            <person name="Belfiori B."/>
            <person name="Cichocki N."/>
            <person name="Clum A."/>
            <person name="Dockter R.B."/>
            <person name="Fauchery L."/>
            <person name="Guy J."/>
            <person name="Iotti M."/>
            <person name="Le Tacon F."/>
            <person name="Lindquist E.A."/>
            <person name="Lipzen A."/>
            <person name="Malagnac F."/>
            <person name="Mello A."/>
            <person name="Molinier V."/>
            <person name="Miyauchi S."/>
            <person name="Poulain J."/>
            <person name="Riccioni C."/>
            <person name="Rubini A."/>
            <person name="Sitrit Y."/>
            <person name="Splivallo R."/>
            <person name="Traeger S."/>
            <person name="Wang M."/>
            <person name="Zifcakova L."/>
            <person name="Wipf D."/>
            <person name="Zambonelli A."/>
            <person name="Paolocci F."/>
            <person name="Nowrousian M."/>
            <person name="Ottonello S."/>
            <person name="Baldrian P."/>
            <person name="Spatafora J.W."/>
            <person name="Henrissat B."/>
            <person name="Nagy L.G."/>
            <person name="Aury J.M."/>
            <person name="Wincker P."/>
            <person name="Grigoriev I.V."/>
            <person name="Bonfante P."/>
            <person name="Martin F.M."/>
        </authorList>
    </citation>
    <scope>NUCLEOTIDE SEQUENCE [LARGE SCALE GENOMIC DNA]</scope>
    <source>
        <strain evidence="11 12">RN42</strain>
    </source>
</reference>
<name>A0A3N4I660_ASCIM</name>
<dbReference type="GO" id="GO:0043001">
    <property type="term" value="P:Golgi to plasma membrane protein transport"/>
    <property type="evidence" value="ECO:0007669"/>
    <property type="project" value="TreeGrafter"/>
</dbReference>
<dbReference type="GO" id="GO:0034067">
    <property type="term" value="P:protein localization to Golgi apparatus"/>
    <property type="evidence" value="ECO:0007669"/>
    <property type="project" value="TreeGrafter"/>
</dbReference>
<dbReference type="EMBL" id="ML119697">
    <property type="protein sequence ID" value="RPA79590.1"/>
    <property type="molecule type" value="Genomic_DNA"/>
</dbReference>
<keyword evidence="8 10" id="KW-0472">Membrane</keyword>
<evidence type="ECO:0000256" key="3">
    <source>
        <dbReference type="ARBA" id="ARBA00022448"/>
    </source>
</evidence>
<evidence type="ECO:0000256" key="2">
    <source>
        <dbReference type="ARBA" id="ARBA00008160"/>
    </source>
</evidence>
<gene>
    <name evidence="11" type="ORF">BJ508DRAFT_415852</name>
</gene>
<dbReference type="PANTHER" id="PTHR12952">
    <property type="entry name" value="SYS1"/>
    <property type="match status" value="1"/>
</dbReference>
<organism evidence="11 12">
    <name type="scientific">Ascobolus immersus RN42</name>
    <dbReference type="NCBI Taxonomy" id="1160509"/>
    <lineage>
        <taxon>Eukaryota</taxon>
        <taxon>Fungi</taxon>
        <taxon>Dikarya</taxon>
        <taxon>Ascomycota</taxon>
        <taxon>Pezizomycotina</taxon>
        <taxon>Pezizomycetes</taxon>
        <taxon>Pezizales</taxon>
        <taxon>Ascobolaceae</taxon>
        <taxon>Ascobolus</taxon>
    </lineage>
</organism>
<dbReference type="PANTHER" id="PTHR12952:SF0">
    <property type="entry name" value="PROTEIN SYS1 HOMOLOG"/>
    <property type="match status" value="1"/>
</dbReference>
<protein>
    <recommendedName>
        <fullName evidence="13">Integral membrane protein</fullName>
    </recommendedName>
</protein>
<evidence type="ECO:0000256" key="10">
    <source>
        <dbReference type="SAM" id="Phobius"/>
    </source>
</evidence>
<feature type="compositionally biased region" description="Basic and acidic residues" evidence="9">
    <location>
        <begin position="171"/>
        <end position="186"/>
    </location>
</feature>
<sequence>MARKRPPRPTALPTGANLYSPRRLATQILLIQSLYYLSSLILTFFTSTLSGHPFTLAWIWDWRSVRGDNVLGWTVGMLWVLNGVIAVVAITLFVTRSKLVLDFSLTLHFIHLLITTFYSHSIPRSLEWWAGIMISAAGVTAAATWTCRWRELRPMSFQGIAPAGGGGGDIEMGRMGDEEEGGRRGS</sequence>
<evidence type="ECO:0000256" key="5">
    <source>
        <dbReference type="ARBA" id="ARBA00022927"/>
    </source>
</evidence>
<dbReference type="AlphaFoldDB" id="A0A3N4I660"/>
<dbReference type="Proteomes" id="UP000275078">
    <property type="component" value="Unassembled WGS sequence"/>
</dbReference>
<keyword evidence="6 10" id="KW-1133">Transmembrane helix</keyword>
<dbReference type="STRING" id="1160509.A0A3N4I660"/>
<dbReference type="GO" id="GO:0006895">
    <property type="term" value="P:Golgi to endosome transport"/>
    <property type="evidence" value="ECO:0007669"/>
    <property type="project" value="TreeGrafter"/>
</dbReference>
<keyword evidence="5" id="KW-0653">Protein transport</keyword>
<dbReference type="Pfam" id="PF09801">
    <property type="entry name" value="SYS1"/>
    <property type="match status" value="1"/>
</dbReference>
<evidence type="ECO:0000256" key="4">
    <source>
        <dbReference type="ARBA" id="ARBA00022692"/>
    </source>
</evidence>
<feature type="transmembrane region" description="Helical" evidence="10">
    <location>
        <begin position="28"/>
        <end position="50"/>
    </location>
</feature>
<proteinExistence type="inferred from homology"/>
<accession>A0A3N4I660</accession>
<dbReference type="InterPro" id="IPR019185">
    <property type="entry name" value="Integral_membrane_SYS1-rel"/>
</dbReference>
<dbReference type="GO" id="GO:0000139">
    <property type="term" value="C:Golgi membrane"/>
    <property type="evidence" value="ECO:0007669"/>
    <property type="project" value="UniProtKB-SubCell"/>
</dbReference>